<keyword evidence="3" id="KW-1185">Reference proteome</keyword>
<reference evidence="2 3" key="1">
    <citation type="submission" date="2022-03" db="EMBL/GenBank/DDBJ databases">
        <authorList>
            <person name="Macdonald S."/>
            <person name="Ahmed S."/>
            <person name="Newling K."/>
        </authorList>
    </citation>
    <scope>NUCLEOTIDE SEQUENCE [LARGE SCALE GENOMIC DNA]</scope>
</reference>
<comment type="caution">
    <text evidence="2">The sequence shown here is derived from an EMBL/GenBank/DDBJ whole genome shotgun (WGS) entry which is preliminary data.</text>
</comment>
<dbReference type="PANTHER" id="PTHR10146:SF14">
    <property type="entry name" value="PYRIDOXAL PHOSPHATE HOMEOSTASIS PROTEIN"/>
    <property type="match status" value="1"/>
</dbReference>
<protein>
    <submittedName>
        <fullName evidence="2">Uncharacterized protein</fullName>
    </submittedName>
</protein>
<evidence type="ECO:0000313" key="2">
    <source>
        <dbReference type="EMBL" id="CAH8301797.1"/>
    </source>
</evidence>
<evidence type="ECO:0000256" key="1">
    <source>
        <dbReference type="ARBA" id="ARBA00022898"/>
    </source>
</evidence>
<sequence>MFVTDDDLALLAESFPGFKELVLLCCEGFGTSGIALVANKCRKLRVLALIESEVADDEAKVNHQTLARISTLNRFDVVDLTEDGTDDVEGLHVTAAYAANLLSNEPATWLNCVFLKIVAAKSGVEPSSVVELARHVNMHCPNLVFSGLMTIGMSDYTSSPENFRTLTNCRAEVCKALGMSEEQFELSMGMSGDFEHLKI</sequence>
<dbReference type="PANTHER" id="PTHR10146">
    <property type="entry name" value="PROLINE SYNTHETASE CO-TRANSCRIBED BACTERIAL HOMOLOG PROTEIN"/>
    <property type="match status" value="1"/>
</dbReference>
<dbReference type="InterPro" id="IPR011078">
    <property type="entry name" value="PyrdxlP_homeostasis"/>
</dbReference>
<dbReference type="AlphaFoldDB" id="A0ABC8IUR6"/>
<organism evidence="2 3">
    <name type="scientific">Eruca vesicaria subsp. sativa</name>
    <name type="common">Garden rocket</name>
    <name type="synonym">Eruca sativa</name>
    <dbReference type="NCBI Taxonomy" id="29727"/>
    <lineage>
        <taxon>Eukaryota</taxon>
        <taxon>Viridiplantae</taxon>
        <taxon>Streptophyta</taxon>
        <taxon>Embryophyta</taxon>
        <taxon>Tracheophyta</taxon>
        <taxon>Spermatophyta</taxon>
        <taxon>Magnoliopsida</taxon>
        <taxon>eudicotyledons</taxon>
        <taxon>Gunneridae</taxon>
        <taxon>Pentapetalae</taxon>
        <taxon>rosids</taxon>
        <taxon>malvids</taxon>
        <taxon>Brassicales</taxon>
        <taxon>Brassicaceae</taxon>
        <taxon>Brassiceae</taxon>
        <taxon>Eruca</taxon>
    </lineage>
</organism>
<accession>A0ABC8IUR6</accession>
<evidence type="ECO:0000313" key="3">
    <source>
        <dbReference type="Proteomes" id="UP001642260"/>
    </source>
</evidence>
<keyword evidence="1" id="KW-0663">Pyridoxal phosphate</keyword>
<name>A0ABC8IUR6_ERUVS</name>
<proteinExistence type="predicted"/>
<dbReference type="Gene3D" id="3.20.20.10">
    <property type="entry name" value="Alanine racemase"/>
    <property type="match status" value="1"/>
</dbReference>
<dbReference type="EMBL" id="CAKOAT010055933">
    <property type="protein sequence ID" value="CAH8301797.1"/>
    <property type="molecule type" value="Genomic_DNA"/>
</dbReference>
<dbReference type="InterPro" id="IPR029066">
    <property type="entry name" value="PLP-binding_barrel"/>
</dbReference>
<dbReference type="Proteomes" id="UP001642260">
    <property type="component" value="Unassembled WGS sequence"/>
</dbReference>
<dbReference type="SUPFAM" id="SSF51419">
    <property type="entry name" value="PLP-binding barrel"/>
    <property type="match status" value="1"/>
</dbReference>
<gene>
    <name evidence="2" type="ORF">ERUC_LOCUS3053</name>
</gene>